<protein>
    <recommendedName>
        <fullName evidence="1">Putative restriction endonuclease domain-containing protein</fullName>
    </recommendedName>
</protein>
<proteinExistence type="predicted"/>
<dbReference type="PANTHER" id="PTHR36558">
    <property type="entry name" value="GLR1098 PROTEIN"/>
    <property type="match status" value="1"/>
</dbReference>
<name>A0A5B9M845_9BACT</name>
<evidence type="ECO:0000313" key="2">
    <source>
        <dbReference type="EMBL" id="QEF96326.1"/>
    </source>
</evidence>
<dbReference type="Pfam" id="PF05685">
    <property type="entry name" value="Uma2"/>
    <property type="match status" value="1"/>
</dbReference>
<dbReference type="InterPro" id="IPR011335">
    <property type="entry name" value="Restrct_endonuc-II-like"/>
</dbReference>
<dbReference type="InterPro" id="IPR012296">
    <property type="entry name" value="Nuclease_put_TT1808"/>
</dbReference>
<organism evidence="2 3">
    <name type="scientific">Stieleria maiorica</name>
    <dbReference type="NCBI Taxonomy" id="2795974"/>
    <lineage>
        <taxon>Bacteria</taxon>
        <taxon>Pseudomonadati</taxon>
        <taxon>Planctomycetota</taxon>
        <taxon>Planctomycetia</taxon>
        <taxon>Pirellulales</taxon>
        <taxon>Pirellulaceae</taxon>
        <taxon>Stieleria</taxon>
    </lineage>
</organism>
<dbReference type="SUPFAM" id="SSF52980">
    <property type="entry name" value="Restriction endonuclease-like"/>
    <property type="match status" value="1"/>
</dbReference>
<dbReference type="Gene3D" id="3.90.1570.10">
    <property type="entry name" value="tt1808, chain A"/>
    <property type="match status" value="1"/>
</dbReference>
<dbReference type="EMBL" id="CP036264">
    <property type="protein sequence ID" value="QEF96326.1"/>
    <property type="molecule type" value="Genomic_DNA"/>
</dbReference>
<accession>A0A5B9M845</accession>
<keyword evidence="3" id="KW-1185">Reference proteome</keyword>
<dbReference type="PANTHER" id="PTHR36558:SF1">
    <property type="entry name" value="RESTRICTION ENDONUCLEASE DOMAIN-CONTAINING PROTEIN-RELATED"/>
    <property type="match status" value="1"/>
</dbReference>
<dbReference type="KEGG" id="smam:Mal15_03530"/>
<evidence type="ECO:0000259" key="1">
    <source>
        <dbReference type="Pfam" id="PF05685"/>
    </source>
</evidence>
<dbReference type="Proteomes" id="UP000321353">
    <property type="component" value="Chromosome"/>
</dbReference>
<reference evidence="2 3" key="1">
    <citation type="submission" date="2019-02" db="EMBL/GenBank/DDBJ databases">
        <title>Planctomycetal bacteria perform biofilm scaping via a novel small molecule.</title>
        <authorList>
            <person name="Jeske O."/>
            <person name="Boedeker C."/>
            <person name="Wiegand S."/>
            <person name="Breitling P."/>
            <person name="Kallscheuer N."/>
            <person name="Jogler M."/>
            <person name="Rohde M."/>
            <person name="Petersen J."/>
            <person name="Medema M.H."/>
            <person name="Surup F."/>
            <person name="Jogler C."/>
        </authorList>
    </citation>
    <scope>NUCLEOTIDE SEQUENCE [LARGE SCALE GENOMIC DNA]</scope>
    <source>
        <strain evidence="2 3">Mal15</strain>
    </source>
</reference>
<gene>
    <name evidence="2" type="ORF">Mal15_03530</name>
</gene>
<dbReference type="AlphaFoldDB" id="A0A5B9M845"/>
<dbReference type="CDD" id="cd06260">
    <property type="entry name" value="DUF820-like"/>
    <property type="match status" value="1"/>
</dbReference>
<evidence type="ECO:0000313" key="3">
    <source>
        <dbReference type="Proteomes" id="UP000321353"/>
    </source>
</evidence>
<feature type="domain" description="Putative restriction endonuclease" evidence="1">
    <location>
        <begin position="86"/>
        <end position="230"/>
    </location>
</feature>
<sequence length="250" mass="27831">MVPVGCRTREGNGIKWRSRLTVSTEVTFVQPLVPSSQALLPRKAGGEGSHGKLPRVILAMASARRLPTLTNPMSVVPKYIPRYTVDDYATWEGDWELWDGIAVSMSPSPFGVHQLVLFNLAAELRTQLLAQDCDAVVLGEIDWIVSRDTVVRPDVVVLCGDVPEKHIETTPGFVAEVLSESTSERDRTFKRDLYDEQGVAIYAILDPEHKTVQVYRRGEDGKWTSEPVVDSFQITLCDTCTVTVRLADLF</sequence>
<dbReference type="InterPro" id="IPR008538">
    <property type="entry name" value="Uma2"/>
</dbReference>